<feature type="domain" description="Zn(2)-C6 fungal-type" evidence="7">
    <location>
        <begin position="31"/>
        <end position="61"/>
    </location>
</feature>
<dbReference type="EMBL" id="BRPB01000093">
    <property type="protein sequence ID" value="GLA54142.1"/>
    <property type="molecule type" value="Genomic_DNA"/>
</dbReference>
<keyword evidence="5" id="KW-0539">Nucleus</keyword>
<dbReference type="CDD" id="cd12148">
    <property type="entry name" value="fungal_TF_MHR"/>
    <property type="match status" value="1"/>
</dbReference>
<organism evidence="8 9">
    <name type="scientific">Aspergillus niger</name>
    <dbReference type="NCBI Taxonomy" id="5061"/>
    <lineage>
        <taxon>Eukaryota</taxon>
        <taxon>Fungi</taxon>
        <taxon>Dikarya</taxon>
        <taxon>Ascomycota</taxon>
        <taxon>Pezizomycotina</taxon>
        <taxon>Eurotiomycetes</taxon>
        <taxon>Eurotiomycetidae</taxon>
        <taxon>Eurotiales</taxon>
        <taxon>Aspergillaceae</taxon>
        <taxon>Aspergillus</taxon>
        <taxon>Aspergillus subgen. Circumdati</taxon>
    </lineage>
</organism>
<dbReference type="CDD" id="cd00067">
    <property type="entry name" value="GAL4"/>
    <property type="match status" value="1"/>
</dbReference>
<evidence type="ECO:0000259" key="7">
    <source>
        <dbReference type="PROSITE" id="PS50048"/>
    </source>
</evidence>
<evidence type="ECO:0000313" key="9">
    <source>
        <dbReference type="Proteomes" id="UP001144191"/>
    </source>
</evidence>
<dbReference type="GO" id="GO:0005634">
    <property type="term" value="C:nucleus"/>
    <property type="evidence" value="ECO:0007669"/>
    <property type="project" value="TreeGrafter"/>
</dbReference>
<dbReference type="Pfam" id="PF00172">
    <property type="entry name" value="Zn_clus"/>
    <property type="match status" value="1"/>
</dbReference>
<proteinExistence type="predicted"/>
<keyword evidence="1" id="KW-0479">Metal-binding</keyword>
<dbReference type="InterPro" id="IPR036864">
    <property type="entry name" value="Zn2-C6_fun-type_DNA-bd_sf"/>
</dbReference>
<dbReference type="InterPro" id="IPR051127">
    <property type="entry name" value="Fungal_SecMet_Regulators"/>
</dbReference>
<keyword evidence="3" id="KW-0238">DNA-binding</keyword>
<dbReference type="GO" id="GO:0008270">
    <property type="term" value="F:zinc ion binding"/>
    <property type="evidence" value="ECO:0007669"/>
    <property type="project" value="InterPro"/>
</dbReference>
<dbReference type="PROSITE" id="PS50048">
    <property type="entry name" value="ZN2_CY6_FUNGAL_2"/>
    <property type="match status" value="1"/>
</dbReference>
<evidence type="ECO:0000256" key="5">
    <source>
        <dbReference type="ARBA" id="ARBA00023242"/>
    </source>
</evidence>
<dbReference type="Gene3D" id="4.10.240.10">
    <property type="entry name" value="Zn(2)-C6 fungal-type DNA-binding domain"/>
    <property type="match status" value="1"/>
</dbReference>
<evidence type="ECO:0000256" key="4">
    <source>
        <dbReference type="ARBA" id="ARBA00023163"/>
    </source>
</evidence>
<dbReference type="PANTHER" id="PTHR47424:SF3">
    <property type="entry name" value="REGULATORY PROTEIN GAL4"/>
    <property type="match status" value="1"/>
</dbReference>
<keyword evidence="4" id="KW-0804">Transcription</keyword>
<dbReference type="PROSITE" id="PS00463">
    <property type="entry name" value="ZN2_CY6_FUNGAL_1"/>
    <property type="match status" value="1"/>
</dbReference>
<reference evidence="8" key="1">
    <citation type="submission" date="2022-07" db="EMBL/GenBank/DDBJ databases">
        <title>Taxonomy of Aspergillus series Nigri: significant species reduction supported by multi-species coalescent approaches.</title>
        <authorList>
            <person name="Bian C."/>
            <person name="Kusuya Y."/>
            <person name="Sklenar F."/>
            <person name="D'hooge E."/>
            <person name="Yaguchi T."/>
            <person name="Takahashi H."/>
            <person name="Hubka V."/>
        </authorList>
    </citation>
    <scope>NUCLEOTIDE SEQUENCE</scope>
    <source>
        <strain evidence="8">IFM 63604</strain>
    </source>
</reference>
<gene>
    <name evidence="8" type="ORF">AnigIFM63604_011672</name>
</gene>
<dbReference type="Proteomes" id="UP001144191">
    <property type="component" value="Unassembled WGS sequence"/>
</dbReference>
<evidence type="ECO:0000313" key="8">
    <source>
        <dbReference type="EMBL" id="GLA54142.1"/>
    </source>
</evidence>
<dbReference type="InterPro" id="IPR001138">
    <property type="entry name" value="Zn2Cys6_DnaBD"/>
</dbReference>
<evidence type="ECO:0000256" key="3">
    <source>
        <dbReference type="ARBA" id="ARBA00023125"/>
    </source>
</evidence>
<comment type="caution">
    <text evidence="8">The sequence shown here is derived from an EMBL/GenBank/DDBJ whole genome shotgun (WGS) entry which is preliminary data.</text>
</comment>
<dbReference type="GO" id="GO:0000978">
    <property type="term" value="F:RNA polymerase II cis-regulatory region sequence-specific DNA binding"/>
    <property type="evidence" value="ECO:0007669"/>
    <property type="project" value="TreeGrafter"/>
</dbReference>
<dbReference type="InterPro" id="IPR007219">
    <property type="entry name" value="XnlR_reg_dom"/>
</dbReference>
<sequence length="738" mass="82029">MAPTASAQPDDMIQTHREGEPLAKRRRTALACSACRARKSRCDGQRPSCSTCLSLTIECVYEPSDCSTNVLVRKEYVADLEQRLRCVESRLQRHDDLLTGHLSVCATDKADRCDPPMGDHSSIITVRQIQDEVHVDGVNGEDPGSDDTKTDGLALGFVDEPTTEFYGESSSIAFTRCLLEAMSLDLTAKRTKTKSPCNENGFVECNVAQVSQQQSVMASPVYQPSSPTTFVSETEMDSLLDIYFNDYGSLFPFLHEPTFRDTYNEYKASGFVKARRAWLGVLTMTFAMATHINQNGKVSAKHRFRRSHVLFQRAVSLCSELSVRTVSLDIVQYLLLAVLYLQGTQMPVQMWTMHGMLVRTATALGLHSEQAAQGLHPIQQEIRRRTWLTIYCLDRILSVTWGRPPAIPDEYIAVKLPSPWVTMTETTTHHSSEGGIHTAFFDATVRLLQVVGRSLATQYGQNLGPGDQKIDESTAIQAASTMRQDLRRWASSLPSCLDLYDTGSDVHLKNDNTVSNRLRIILTLRYHFVNILIHRPLLCATLRYLTLKGSPTGRPIPYRIQLAVAEAHECIVSAEKTIEIVHAIINAPYPSHTKLDVWFFTLFHVLNSALVILGRSVLEQHAVYINDNATQSSVQDSLNQAVESLDKLDKDNHVVYDCARFIARLSQPQSDQVAKQDSLGNGCVADTGSEELTDEQLWSTVGLSSLPDPDMVPLPRGELFGHSSGGLSLSLDQLSSTY</sequence>
<accession>A0A9W6A6N8</accession>
<evidence type="ECO:0000256" key="2">
    <source>
        <dbReference type="ARBA" id="ARBA00023015"/>
    </source>
</evidence>
<dbReference type="GO" id="GO:0000981">
    <property type="term" value="F:DNA-binding transcription factor activity, RNA polymerase II-specific"/>
    <property type="evidence" value="ECO:0007669"/>
    <property type="project" value="InterPro"/>
</dbReference>
<name>A0A9W6A6N8_ASPNG</name>
<protein>
    <recommendedName>
        <fullName evidence="7">Zn(2)-C6 fungal-type domain-containing protein</fullName>
    </recommendedName>
</protein>
<dbReference type="AlphaFoldDB" id="A0A9W6A6N8"/>
<feature type="region of interest" description="Disordered" evidence="6">
    <location>
        <begin position="1"/>
        <end position="20"/>
    </location>
</feature>
<dbReference type="GO" id="GO:0006351">
    <property type="term" value="P:DNA-templated transcription"/>
    <property type="evidence" value="ECO:0007669"/>
    <property type="project" value="InterPro"/>
</dbReference>
<dbReference type="SMART" id="SM00066">
    <property type="entry name" value="GAL4"/>
    <property type="match status" value="1"/>
</dbReference>
<dbReference type="PANTHER" id="PTHR47424">
    <property type="entry name" value="REGULATORY PROTEIN GAL4"/>
    <property type="match status" value="1"/>
</dbReference>
<dbReference type="Pfam" id="PF04082">
    <property type="entry name" value="Fungal_trans"/>
    <property type="match status" value="1"/>
</dbReference>
<dbReference type="SUPFAM" id="SSF57701">
    <property type="entry name" value="Zn2/Cys6 DNA-binding domain"/>
    <property type="match status" value="1"/>
</dbReference>
<keyword evidence="2" id="KW-0805">Transcription regulation</keyword>
<evidence type="ECO:0000256" key="6">
    <source>
        <dbReference type="SAM" id="MobiDB-lite"/>
    </source>
</evidence>
<dbReference type="SMART" id="SM00906">
    <property type="entry name" value="Fungal_trans"/>
    <property type="match status" value="1"/>
</dbReference>
<dbReference type="GO" id="GO:0000435">
    <property type="term" value="P:positive regulation of transcription from RNA polymerase II promoter by galactose"/>
    <property type="evidence" value="ECO:0007669"/>
    <property type="project" value="TreeGrafter"/>
</dbReference>
<evidence type="ECO:0000256" key="1">
    <source>
        <dbReference type="ARBA" id="ARBA00022723"/>
    </source>
</evidence>